<gene>
    <name evidence="1" type="ORF">J3U88_16450</name>
</gene>
<dbReference type="AlphaFoldDB" id="A0A8J7Q991"/>
<sequence>MNKERIKDKNNKVSINWSQLSAIVTGVSAIDMTSLSIRTREEAKMFAREYGFDVDDPHARDEIRAAHAEAVAFICEYFLDEGEQTQIPPEILQPESYLDLLVYSSNYLNKSNVRQMWACAVLKVMHGIFHIDHDFKLRYFDTIRSQIFASWDRLLEYHGDRHYLRGHQICLPLYLFQRKRNKGRKSILLKLLQKPSYVASDIYDHLGMRLVFETKLETIYALKLLYKSHQISVINVKPFRSKNNLIEFNHAKKIFHRYRPLLDRAETYPIELFKKMDRDLEAEFVSGRHKDNPHSSDQYQSIQVTVRKMVRVPNPVYQQVEALRQLVGENRRIPPQLMRTEAIDKEYAFYFDYEIQLMDRRSYLKSINGPASHQAYKKRQVETARRRVLGPQLLKSLEEKREYAAEGTLW</sequence>
<organism evidence="1 2">
    <name type="scientific">Acanthopleuribacter pedis</name>
    <dbReference type="NCBI Taxonomy" id="442870"/>
    <lineage>
        <taxon>Bacteria</taxon>
        <taxon>Pseudomonadati</taxon>
        <taxon>Acidobacteriota</taxon>
        <taxon>Holophagae</taxon>
        <taxon>Acanthopleuribacterales</taxon>
        <taxon>Acanthopleuribacteraceae</taxon>
        <taxon>Acanthopleuribacter</taxon>
    </lineage>
</organism>
<protein>
    <submittedName>
        <fullName evidence="1">TIGR04552 family protein</fullName>
    </submittedName>
</protein>
<evidence type="ECO:0000313" key="2">
    <source>
        <dbReference type="Proteomes" id="UP000664417"/>
    </source>
</evidence>
<dbReference type="RefSeq" id="WP_207860020.1">
    <property type="nucleotide sequence ID" value="NZ_JAFREP010000015.1"/>
</dbReference>
<keyword evidence="2" id="KW-1185">Reference proteome</keyword>
<evidence type="ECO:0000313" key="1">
    <source>
        <dbReference type="EMBL" id="MBO1320067.1"/>
    </source>
</evidence>
<dbReference type="InterPro" id="IPR030824">
    <property type="entry name" value="CHP04562"/>
</dbReference>
<dbReference type="Proteomes" id="UP000664417">
    <property type="component" value="Unassembled WGS sequence"/>
</dbReference>
<dbReference type="EMBL" id="JAFREP010000015">
    <property type="protein sequence ID" value="MBO1320067.1"/>
    <property type="molecule type" value="Genomic_DNA"/>
</dbReference>
<proteinExistence type="predicted"/>
<comment type="caution">
    <text evidence="1">The sequence shown here is derived from an EMBL/GenBank/DDBJ whole genome shotgun (WGS) entry which is preliminary data.</text>
</comment>
<dbReference type="NCBIfam" id="TIGR04562">
    <property type="entry name" value="TIGR04552 family protein"/>
    <property type="match status" value="1"/>
</dbReference>
<name>A0A8J7Q991_9BACT</name>
<reference evidence="1" key="1">
    <citation type="submission" date="2021-03" db="EMBL/GenBank/DDBJ databases">
        <authorList>
            <person name="Wang G."/>
        </authorList>
    </citation>
    <scope>NUCLEOTIDE SEQUENCE</scope>
    <source>
        <strain evidence="1">KCTC 12899</strain>
    </source>
</reference>
<dbReference type="NCBIfam" id="TIGR04552">
    <property type="entry name" value="TIGR04552 family protein"/>
    <property type="match status" value="1"/>
</dbReference>
<accession>A0A8J7Q991</accession>